<dbReference type="PROSITE" id="PS50250">
    <property type="entry name" value="PCI"/>
    <property type="match status" value="1"/>
</dbReference>
<dbReference type="GO" id="GO:0071541">
    <property type="term" value="C:eukaryotic translation initiation factor 3 complex, eIF3m"/>
    <property type="evidence" value="ECO:0007669"/>
    <property type="project" value="UniProtKB-UniRule"/>
</dbReference>
<comment type="similarity">
    <text evidence="5">Belongs to the eIF-3 subunit M family.</text>
</comment>
<dbReference type="GO" id="GO:0016282">
    <property type="term" value="C:eukaryotic 43S preinitiation complex"/>
    <property type="evidence" value="ECO:0007669"/>
    <property type="project" value="UniProtKB-UniRule"/>
</dbReference>
<evidence type="ECO:0000256" key="1">
    <source>
        <dbReference type="ARBA" id="ARBA00008482"/>
    </source>
</evidence>
<comment type="subcellular location">
    <subcellularLocation>
        <location evidence="5">Cytoplasm</location>
    </subcellularLocation>
</comment>
<comment type="function">
    <text evidence="5">Component of the eukaryotic translation initiation factor 3 (eIF-3) complex, which is involved in protein synthesis of a specialized repertoire of mRNAs and, together with other initiation factors, stimulates binding of mRNA and methionyl-tRNAi to the 40S ribosome. The eIF-3 complex specifically targets and initiates translation of a subset of mRNAs involved in cell proliferation.</text>
</comment>
<dbReference type="GO" id="GO:0001732">
    <property type="term" value="P:formation of cytoplasmic translation initiation complex"/>
    <property type="evidence" value="ECO:0007669"/>
    <property type="project" value="UniProtKB-UniRule"/>
</dbReference>
<dbReference type="AlphaFoldDB" id="A0AAF3F3X6"/>
<dbReference type="HAMAP" id="MF_03012">
    <property type="entry name" value="eIF3m"/>
    <property type="match status" value="1"/>
</dbReference>
<dbReference type="WBParaSite" id="MBELARI_LOCUS21224">
    <property type="protein sequence ID" value="MBELARI_LOCUS21224"/>
    <property type="gene ID" value="MBELARI_LOCUS21224"/>
</dbReference>
<keyword evidence="7" id="KW-1185">Reference proteome</keyword>
<dbReference type="SUPFAM" id="SSF46785">
    <property type="entry name" value="Winged helix' DNA-binding domain"/>
    <property type="match status" value="1"/>
</dbReference>
<evidence type="ECO:0000256" key="3">
    <source>
        <dbReference type="ARBA" id="ARBA00022540"/>
    </source>
</evidence>
<dbReference type="SMART" id="SM00088">
    <property type="entry name" value="PINT"/>
    <property type="match status" value="1"/>
</dbReference>
<name>A0AAF3F3X6_9BILA</name>
<protein>
    <recommendedName>
        <fullName evidence="5">Eukaryotic translation initiation factor 3 subunit M</fullName>
        <shortName evidence="5">eIF3m</shortName>
    </recommendedName>
</protein>
<proteinExistence type="inferred from homology"/>
<dbReference type="PANTHER" id="PTHR15350:SF2">
    <property type="entry name" value="EUKARYOTIC TRANSLATION INITIATION FACTOR 3 SUBUNIT M"/>
    <property type="match status" value="1"/>
</dbReference>
<dbReference type="GO" id="GO:0003743">
    <property type="term" value="F:translation initiation factor activity"/>
    <property type="evidence" value="ECO:0007669"/>
    <property type="project" value="UniProtKB-UniRule"/>
</dbReference>
<keyword evidence="4 5" id="KW-0648">Protein biosynthesis</keyword>
<sequence>MADTKSLPVFAFIDDLHQLEELRGYLNKLGAKLDPQGPKEPTDNLVEVVNTVAMVASVKSHSEVDLILSSISSLIVCVPGDRAHEVVSKFCAQLTSGKFEGEGWQSNAGAAVRVLSNLFRGFAKIGDIQQVIFESLISICDSSRLISDIDTSVPVIEGYMKAWGTDREGRQRILRALHVALLHDERADQAAKVMLELLGTYTSANAAAAQEDARECVRTAVVDPKSFSFDHLVRLDAVHHLQQSDPLMHEALGLFTSGTLKDYQSFVKKNPKFVQEKLKVAEEILVKKMRLLTLMSIAEKNQVIRLSELAAELSLPDSEELEEFIIEAIQVNAISGKINEVQRTLSVTSFQHRSFGREQWAGLRSRLSALISMVKSSHVNIRNVNQEPHETVA</sequence>
<dbReference type="PANTHER" id="PTHR15350">
    <property type="entry name" value="COP9 SIGNALOSOME COMPLEX SUBUNIT 7/DENDRITIC CELL PROTEIN GA17"/>
    <property type="match status" value="1"/>
</dbReference>
<evidence type="ECO:0000259" key="6">
    <source>
        <dbReference type="PROSITE" id="PS50250"/>
    </source>
</evidence>
<dbReference type="GO" id="GO:0033290">
    <property type="term" value="C:eukaryotic 48S preinitiation complex"/>
    <property type="evidence" value="ECO:0007669"/>
    <property type="project" value="UniProtKB-UniRule"/>
</dbReference>
<evidence type="ECO:0000256" key="4">
    <source>
        <dbReference type="ARBA" id="ARBA00022917"/>
    </source>
</evidence>
<evidence type="ECO:0000313" key="7">
    <source>
        <dbReference type="Proteomes" id="UP000887575"/>
    </source>
</evidence>
<evidence type="ECO:0000313" key="8">
    <source>
        <dbReference type="WBParaSite" id="MBELARI_LOCUS21224"/>
    </source>
</evidence>
<dbReference type="Pfam" id="PF01399">
    <property type="entry name" value="PCI"/>
    <property type="match status" value="1"/>
</dbReference>
<evidence type="ECO:0000256" key="5">
    <source>
        <dbReference type="HAMAP-Rule" id="MF_03012"/>
    </source>
</evidence>
<dbReference type="InterPro" id="IPR045237">
    <property type="entry name" value="COPS7/eIF3m"/>
</dbReference>
<feature type="domain" description="PCI" evidence="6">
    <location>
        <begin position="189"/>
        <end position="352"/>
    </location>
</feature>
<keyword evidence="3 5" id="KW-0396">Initiation factor</keyword>
<reference evidence="8" key="1">
    <citation type="submission" date="2024-02" db="UniProtKB">
        <authorList>
            <consortium name="WormBaseParasite"/>
        </authorList>
    </citation>
    <scope>IDENTIFICATION</scope>
</reference>
<organism evidence="7 8">
    <name type="scientific">Mesorhabditis belari</name>
    <dbReference type="NCBI Taxonomy" id="2138241"/>
    <lineage>
        <taxon>Eukaryota</taxon>
        <taxon>Metazoa</taxon>
        <taxon>Ecdysozoa</taxon>
        <taxon>Nematoda</taxon>
        <taxon>Chromadorea</taxon>
        <taxon>Rhabditida</taxon>
        <taxon>Rhabditina</taxon>
        <taxon>Rhabditomorpha</taxon>
        <taxon>Rhabditoidea</taxon>
        <taxon>Rhabditidae</taxon>
        <taxon>Mesorhabditinae</taxon>
        <taxon>Mesorhabditis</taxon>
    </lineage>
</organism>
<dbReference type="Proteomes" id="UP000887575">
    <property type="component" value="Unassembled WGS sequence"/>
</dbReference>
<dbReference type="InterPro" id="IPR036390">
    <property type="entry name" value="WH_DNA-bd_sf"/>
</dbReference>
<comment type="similarity">
    <text evidence="1">Belongs to the CSN7/EIF3M family. CSN7 subfamily.</text>
</comment>
<keyword evidence="2 5" id="KW-0963">Cytoplasm</keyword>
<accession>A0AAF3F3X6</accession>
<dbReference type="InterPro" id="IPR027528">
    <property type="entry name" value="eIF3m"/>
</dbReference>
<evidence type="ECO:0000256" key="2">
    <source>
        <dbReference type="ARBA" id="ARBA00022490"/>
    </source>
</evidence>
<dbReference type="InterPro" id="IPR000717">
    <property type="entry name" value="PCI_dom"/>
</dbReference>
<comment type="subunit">
    <text evidence="5">Component of the eukaryotic translation initiation factor 3 (eIF-3) complex.</text>
</comment>